<gene>
    <name evidence="7" type="primary">umuC</name>
    <name evidence="7" type="ORF">DSM107010_71140</name>
</gene>
<dbReference type="Pfam" id="PF00817">
    <property type="entry name" value="IMS"/>
    <property type="match status" value="1"/>
</dbReference>
<keyword evidence="4" id="KW-0234">DNA repair</keyword>
<keyword evidence="8" id="KW-1185">Reference proteome</keyword>
<evidence type="ECO:0000256" key="2">
    <source>
        <dbReference type="ARBA" id="ARBA00022763"/>
    </source>
</evidence>
<accession>A0AB37U8H1</accession>
<comment type="caution">
    <text evidence="7">The sequence shown here is derived from an EMBL/GenBank/DDBJ whole genome shotgun (WGS) entry which is preliminary data.</text>
</comment>
<dbReference type="CDD" id="cd01700">
    <property type="entry name" value="PolY_Pol_V_umuC"/>
    <property type="match status" value="1"/>
</dbReference>
<sequence length="360" mass="41215">MSSANLAVRSSNFALYGDMSARVMETLRQFSPSVEVYSIDEAFLCLRHVEPQARTDYARRIRAIVRQHTGIPISIGVAETKTLAKVANRYAKQTDALEGVLDITGSLERQLELLAALPVVDVWGIGSRWGQMLRDEGIDTALKLREQPDWWVRMRMGVVGLRTVFELRGSNCLPLELYPRRRKSMMVSRTFGRATRSRQELEEAIATFTASSARKLRREQLIAGALCVFVSSSRFKENFYYNSARSRLMTASNHTPTLLKSALALAQQLWRDDVEFARAGVILTQLVDENIVQLSWLDDYDPTDERAQRLMQTLDRLNQQSGQEPLRYAVMGTTGRWQTRGRYRSNRWTTRWSELPIVRC</sequence>
<dbReference type="AlphaFoldDB" id="A0AB37U8H1"/>
<dbReference type="GO" id="GO:0009432">
    <property type="term" value="P:SOS response"/>
    <property type="evidence" value="ECO:0007669"/>
    <property type="project" value="UniProtKB-KW"/>
</dbReference>
<dbReference type="Pfam" id="PF13438">
    <property type="entry name" value="DUF4113"/>
    <property type="match status" value="1"/>
</dbReference>
<dbReference type="GO" id="GO:0042276">
    <property type="term" value="P:error-prone translesion synthesis"/>
    <property type="evidence" value="ECO:0007669"/>
    <property type="project" value="TreeGrafter"/>
</dbReference>
<dbReference type="InterPro" id="IPR036775">
    <property type="entry name" value="DNA_pol_Y-fam_lit_finger_sf"/>
</dbReference>
<feature type="domain" description="UmuC" evidence="6">
    <location>
        <begin position="1"/>
        <end position="126"/>
    </location>
</feature>
<dbReference type="InterPro" id="IPR050116">
    <property type="entry name" value="DNA_polymerase-Y"/>
</dbReference>
<name>A0AB37U8H1_9CYAN</name>
<evidence type="ECO:0000256" key="3">
    <source>
        <dbReference type="ARBA" id="ARBA00023199"/>
    </source>
</evidence>
<evidence type="ECO:0000256" key="1">
    <source>
        <dbReference type="ARBA" id="ARBA00010945"/>
    </source>
</evidence>
<evidence type="ECO:0000313" key="7">
    <source>
        <dbReference type="EMBL" id="RUS95846.1"/>
    </source>
</evidence>
<dbReference type="PANTHER" id="PTHR11076">
    <property type="entry name" value="DNA REPAIR POLYMERASE UMUC / TRANSFERASE FAMILY MEMBER"/>
    <property type="match status" value="1"/>
</dbReference>
<evidence type="ECO:0000259" key="6">
    <source>
        <dbReference type="PROSITE" id="PS50173"/>
    </source>
</evidence>
<dbReference type="GO" id="GO:0003887">
    <property type="term" value="F:DNA-directed DNA polymerase activity"/>
    <property type="evidence" value="ECO:0007669"/>
    <property type="project" value="TreeGrafter"/>
</dbReference>
<dbReference type="InterPro" id="IPR043128">
    <property type="entry name" value="Rev_trsase/Diguanyl_cyclase"/>
</dbReference>
<proteinExistence type="inferred from homology"/>
<dbReference type="InterPro" id="IPR001126">
    <property type="entry name" value="UmuC"/>
</dbReference>
<dbReference type="SUPFAM" id="SSF56672">
    <property type="entry name" value="DNA/RNA polymerases"/>
    <property type="match status" value="1"/>
</dbReference>
<evidence type="ECO:0000313" key="8">
    <source>
        <dbReference type="Proteomes" id="UP000282574"/>
    </source>
</evidence>
<dbReference type="InterPro" id="IPR017961">
    <property type="entry name" value="DNA_pol_Y-fam_little_finger"/>
</dbReference>
<comment type="similarity">
    <text evidence="1">Belongs to the DNA polymerase type-Y family.</text>
</comment>
<dbReference type="SUPFAM" id="SSF100879">
    <property type="entry name" value="Lesion bypass DNA polymerase (Y-family), little finger domain"/>
    <property type="match status" value="1"/>
</dbReference>
<organism evidence="7 8">
    <name type="scientific">Chroococcidiopsis cubana SAG 39.79</name>
    <dbReference type="NCBI Taxonomy" id="388085"/>
    <lineage>
        <taxon>Bacteria</taxon>
        <taxon>Bacillati</taxon>
        <taxon>Cyanobacteriota</taxon>
        <taxon>Cyanophyceae</taxon>
        <taxon>Chroococcidiopsidales</taxon>
        <taxon>Chroococcidiopsidaceae</taxon>
        <taxon>Chroococcidiopsis</taxon>
    </lineage>
</organism>
<dbReference type="Proteomes" id="UP000282574">
    <property type="component" value="Unassembled WGS sequence"/>
</dbReference>
<dbReference type="GO" id="GO:0003684">
    <property type="term" value="F:damaged DNA binding"/>
    <property type="evidence" value="ECO:0007669"/>
    <property type="project" value="InterPro"/>
</dbReference>
<dbReference type="Gene3D" id="3.30.1490.100">
    <property type="entry name" value="DNA polymerase, Y-family, little finger domain"/>
    <property type="match status" value="1"/>
</dbReference>
<evidence type="ECO:0000256" key="5">
    <source>
        <dbReference type="ARBA" id="ARBA00023236"/>
    </source>
</evidence>
<dbReference type="Pfam" id="PF11799">
    <property type="entry name" value="IMS_C"/>
    <property type="match status" value="1"/>
</dbReference>
<keyword evidence="3" id="KW-0741">SOS mutagenesis</keyword>
<keyword evidence="2" id="KW-0227">DNA damage</keyword>
<dbReference type="InterPro" id="IPR025188">
    <property type="entry name" value="DUF4113"/>
</dbReference>
<reference evidence="7 8" key="1">
    <citation type="journal article" date="2019" name="Genome Biol. Evol.">
        <title>Day and night: Metabolic profiles and evolutionary relationships of six axenic non-marine cyanobacteria.</title>
        <authorList>
            <person name="Will S.E."/>
            <person name="Henke P."/>
            <person name="Boedeker C."/>
            <person name="Huang S."/>
            <person name="Brinkmann H."/>
            <person name="Rohde M."/>
            <person name="Jarek M."/>
            <person name="Friedl T."/>
            <person name="Seufert S."/>
            <person name="Schumacher M."/>
            <person name="Overmann J."/>
            <person name="Neumann-Schaal M."/>
            <person name="Petersen J."/>
        </authorList>
    </citation>
    <scope>NUCLEOTIDE SEQUENCE [LARGE SCALE GENOMIC DNA]</scope>
    <source>
        <strain evidence="7 8">SAG 39.79</strain>
    </source>
</reference>
<dbReference type="PROSITE" id="PS50173">
    <property type="entry name" value="UMUC"/>
    <property type="match status" value="1"/>
</dbReference>
<evidence type="ECO:0000256" key="4">
    <source>
        <dbReference type="ARBA" id="ARBA00023204"/>
    </source>
</evidence>
<dbReference type="GO" id="GO:0006281">
    <property type="term" value="P:DNA repair"/>
    <property type="evidence" value="ECO:0007669"/>
    <property type="project" value="UniProtKB-KW"/>
</dbReference>
<dbReference type="EMBL" id="RSCK01000189">
    <property type="protein sequence ID" value="RUS95846.1"/>
    <property type="molecule type" value="Genomic_DNA"/>
</dbReference>
<keyword evidence="5" id="KW-0742">SOS response</keyword>
<protein>
    <submittedName>
        <fullName evidence="7">UmuC protein</fullName>
    </submittedName>
</protein>
<dbReference type="Gene3D" id="3.30.70.270">
    <property type="match status" value="1"/>
</dbReference>
<dbReference type="PANTHER" id="PTHR11076:SF34">
    <property type="entry name" value="PROTEIN UMUC"/>
    <property type="match status" value="1"/>
</dbReference>
<dbReference type="GO" id="GO:0005829">
    <property type="term" value="C:cytosol"/>
    <property type="evidence" value="ECO:0007669"/>
    <property type="project" value="TreeGrafter"/>
</dbReference>
<dbReference type="InterPro" id="IPR043502">
    <property type="entry name" value="DNA/RNA_pol_sf"/>
</dbReference>